<dbReference type="InterPro" id="IPR001680">
    <property type="entry name" value="WD40_rpt"/>
</dbReference>
<feature type="signal peptide" evidence="2">
    <location>
        <begin position="1"/>
        <end position="23"/>
    </location>
</feature>
<organism evidence="3 4">
    <name type="scientific">bacterium (Candidatus Blackallbacteria) CG17_big_fil_post_rev_8_21_14_2_50_48_46</name>
    <dbReference type="NCBI Taxonomy" id="2014261"/>
    <lineage>
        <taxon>Bacteria</taxon>
        <taxon>Candidatus Blackallbacteria</taxon>
    </lineage>
</organism>
<gene>
    <name evidence="3" type="ORF">COW36_10785</name>
</gene>
<proteinExistence type="predicted"/>
<reference evidence="3 4" key="1">
    <citation type="submission" date="2017-09" db="EMBL/GenBank/DDBJ databases">
        <title>Depth-based differentiation of microbial function through sediment-hosted aquifers and enrichment of novel symbionts in the deep terrestrial subsurface.</title>
        <authorList>
            <person name="Probst A.J."/>
            <person name="Ladd B."/>
            <person name="Jarett J.K."/>
            <person name="Geller-Mcgrath D.E."/>
            <person name="Sieber C.M."/>
            <person name="Emerson J.B."/>
            <person name="Anantharaman K."/>
            <person name="Thomas B.C."/>
            <person name="Malmstrom R."/>
            <person name="Stieglmeier M."/>
            <person name="Klingl A."/>
            <person name="Woyke T."/>
            <person name="Ryan C.M."/>
            <person name="Banfield J.F."/>
        </authorList>
    </citation>
    <scope>NUCLEOTIDE SEQUENCE [LARGE SCALE GENOMIC DNA]</scope>
    <source>
        <strain evidence="3">CG17_big_fil_post_rev_8_21_14_2_50_48_46</strain>
    </source>
</reference>
<keyword evidence="2" id="KW-0732">Signal</keyword>
<keyword evidence="1" id="KW-0853">WD repeat</keyword>
<dbReference type="Proteomes" id="UP000231019">
    <property type="component" value="Unassembled WGS sequence"/>
</dbReference>
<dbReference type="SUPFAM" id="SSF69322">
    <property type="entry name" value="Tricorn protease domain 2"/>
    <property type="match status" value="1"/>
</dbReference>
<dbReference type="AlphaFoldDB" id="A0A2M7G4U3"/>
<accession>A0A2M7G4U3</accession>
<feature type="repeat" description="WD" evidence="1">
    <location>
        <begin position="274"/>
        <end position="308"/>
    </location>
</feature>
<comment type="caution">
    <text evidence="3">The sequence shown here is derived from an EMBL/GenBank/DDBJ whole genome shotgun (WGS) entry which is preliminary data.</text>
</comment>
<evidence type="ECO:0000313" key="4">
    <source>
        <dbReference type="Proteomes" id="UP000231019"/>
    </source>
</evidence>
<dbReference type="Pfam" id="PF00400">
    <property type="entry name" value="WD40"/>
    <property type="match status" value="2"/>
</dbReference>
<evidence type="ECO:0000256" key="1">
    <source>
        <dbReference type="PROSITE-ProRule" id="PRU00221"/>
    </source>
</evidence>
<evidence type="ECO:0000256" key="2">
    <source>
        <dbReference type="SAM" id="SignalP"/>
    </source>
</evidence>
<evidence type="ECO:0000313" key="3">
    <source>
        <dbReference type="EMBL" id="PIW16953.1"/>
    </source>
</evidence>
<protein>
    <submittedName>
        <fullName evidence="3">Uncharacterized protein</fullName>
    </submittedName>
</protein>
<dbReference type="PROSITE" id="PS50082">
    <property type="entry name" value="WD_REPEATS_2"/>
    <property type="match status" value="1"/>
</dbReference>
<dbReference type="PANTHER" id="PTHR19879">
    <property type="entry name" value="TRANSCRIPTION INITIATION FACTOR TFIID"/>
    <property type="match status" value="1"/>
</dbReference>
<sequence length="406" mass="44907">MRIKHLPALALSLYLLLQTQAFAFAPGQDILAQKDDGNWYIAWVIREEAGQVLVAYNWSANEMEWLPSERIRENQRAPKADAEKWISGWNSSEGSLWALAISADGKWAAVAAAAGYIQTFEQPNLYPLQKLPGNQKPIRALAFSPDSQSLASCDDGGQISIYQTGQWKLLQRKQVSGSCNTLAFSKQGVLALAGYTAQKNPTQALWLYDLNSQKLSAPLVPKPSQERVISSLSFDPSGEFLALGSSNQLKGIELFSVSNLSLKALRKLPSAGDISTLAFSPDGKYLAAGGTEQKLMLWNWRSGQRFWATPWRSGKEQYITNLDFSPDGSQIAVCGMGSGEPVQIFRTGNGKHVKSLGKKTSMNCTGLRFTQDNQSLLTIRQVYSNFFELILDRYRLKPNRTGETQP</sequence>
<dbReference type="InterPro" id="IPR015943">
    <property type="entry name" value="WD40/YVTN_repeat-like_dom_sf"/>
</dbReference>
<dbReference type="Gene3D" id="2.30.30.140">
    <property type="match status" value="1"/>
</dbReference>
<dbReference type="SMART" id="SM00320">
    <property type="entry name" value="WD40"/>
    <property type="match status" value="5"/>
</dbReference>
<dbReference type="PANTHER" id="PTHR19879:SF9">
    <property type="entry name" value="TRANSCRIPTION INITIATION FACTOR TFIID SUBUNIT 5"/>
    <property type="match status" value="1"/>
</dbReference>
<feature type="chain" id="PRO_5014798868" evidence="2">
    <location>
        <begin position="24"/>
        <end position="406"/>
    </location>
</feature>
<dbReference type="Gene3D" id="2.130.10.10">
    <property type="entry name" value="YVTN repeat-like/Quinoprotein amine dehydrogenase"/>
    <property type="match status" value="2"/>
</dbReference>
<dbReference type="EMBL" id="PFFQ01000032">
    <property type="protein sequence ID" value="PIW16953.1"/>
    <property type="molecule type" value="Genomic_DNA"/>
</dbReference>
<name>A0A2M7G4U3_9BACT</name>